<keyword evidence="6" id="KW-1185">Reference proteome</keyword>
<evidence type="ECO:0000256" key="2">
    <source>
        <dbReference type="SAM" id="Phobius"/>
    </source>
</evidence>
<sequence length="577" mass="65564">MIADVLSKCDPREDREFKNMKELVTTMVEEIKETRKTNERVVTALDKLNRMEKEMDALRTSNDEMREQLKQHAVVVRHQQTNRIVEAARNSNSRATGNVRIKRDAHPAHESGVEEIVQRERGRRKQKFILIGDLNARFGNERTALIEEKNFPMPTHYAPSLDPVTSTNVNARYAIESLRNSFVLLDELCSGSATHKTALRFRQRSRWLSELDTSFASPELLPLIRDFEIHQRLDLPSDQAPISCCIALNRLECSRNMQPLVDRAEELGRPSTQQDPSNNTSLYQRRTIKVSQIDSQLAAEALNTTPPPDLTLDDTDTIVNEVNNMLYNIASNARITTSPAEDRCRSVGVRQGSPTSCLLFTLLANDMIRNLKEKCQPDGYLERMHVLMLMDNTVLLATSQKRAEEKVRALEEFCTSSGMMINQAKTQFIAINGAAEDWEPLKVDGVTIENCSSYTYLECSFTQDANLKNTINEQCSRKMCHVIKFEVFIEQNRNAPFKVKEKVWSAALVFSILYGIESWLGLAAIKTANAMYMRSVRTLLGVRKTTTGELCLIEAGLLSLVNKTKLIQKKTLEKFDH</sequence>
<dbReference type="OrthoDB" id="6150661at2759"/>
<evidence type="ECO:0000256" key="1">
    <source>
        <dbReference type="SAM" id="Coils"/>
    </source>
</evidence>
<dbReference type="PANTHER" id="PTHR47027">
    <property type="entry name" value="REVERSE TRANSCRIPTASE DOMAIN-CONTAINING PROTEIN"/>
    <property type="match status" value="1"/>
</dbReference>
<evidence type="ECO:0000313" key="4">
    <source>
        <dbReference type="EMBL" id="ELT94648.1"/>
    </source>
</evidence>
<dbReference type="InterPro" id="IPR000477">
    <property type="entry name" value="RT_dom"/>
</dbReference>
<dbReference type="PANTHER" id="PTHR47027:SF20">
    <property type="entry name" value="REVERSE TRANSCRIPTASE-LIKE PROTEIN WITH RNA-DIRECTED DNA POLYMERASE DOMAIN"/>
    <property type="match status" value="1"/>
</dbReference>
<dbReference type="EMBL" id="AMQN01002508">
    <property type="status" value="NOT_ANNOTATED_CDS"/>
    <property type="molecule type" value="Genomic_DNA"/>
</dbReference>
<organism evidence="4">
    <name type="scientific">Capitella teleta</name>
    <name type="common">Polychaete worm</name>
    <dbReference type="NCBI Taxonomy" id="283909"/>
    <lineage>
        <taxon>Eukaryota</taxon>
        <taxon>Metazoa</taxon>
        <taxon>Spiralia</taxon>
        <taxon>Lophotrochozoa</taxon>
        <taxon>Annelida</taxon>
        <taxon>Polychaeta</taxon>
        <taxon>Sedentaria</taxon>
        <taxon>Scolecida</taxon>
        <taxon>Capitellidae</taxon>
        <taxon>Capitella</taxon>
    </lineage>
</organism>
<keyword evidence="2" id="KW-0812">Transmembrane</keyword>
<evidence type="ECO:0000313" key="5">
    <source>
        <dbReference type="EnsemblMetazoa" id="CapteP207491"/>
    </source>
</evidence>
<reference evidence="5" key="3">
    <citation type="submission" date="2015-06" db="UniProtKB">
        <authorList>
            <consortium name="EnsemblMetazoa"/>
        </authorList>
    </citation>
    <scope>IDENTIFICATION</scope>
</reference>
<dbReference type="Gene3D" id="3.60.10.10">
    <property type="entry name" value="Endonuclease/exonuclease/phosphatase"/>
    <property type="match status" value="1"/>
</dbReference>
<keyword evidence="2" id="KW-0472">Membrane</keyword>
<keyword evidence="1" id="KW-0175">Coiled coil</keyword>
<evidence type="ECO:0000313" key="6">
    <source>
        <dbReference type="Proteomes" id="UP000014760"/>
    </source>
</evidence>
<dbReference type="InterPro" id="IPR036691">
    <property type="entry name" value="Endo/exonu/phosph_ase_sf"/>
</dbReference>
<keyword evidence="2" id="KW-1133">Transmembrane helix</keyword>
<feature type="transmembrane region" description="Helical" evidence="2">
    <location>
        <begin position="503"/>
        <end position="525"/>
    </location>
</feature>
<name>R7TLC2_CAPTE</name>
<feature type="coiled-coil region" evidence="1">
    <location>
        <begin position="41"/>
        <end position="68"/>
    </location>
</feature>
<dbReference type="HOGENOM" id="CLU_472707_0_0_1"/>
<evidence type="ECO:0000259" key="3">
    <source>
        <dbReference type="Pfam" id="PF00078"/>
    </source>
</evidence>
<accession>R7TLC2</accession>
<dbReference type="EMBL" id="KB309374">
    <property type="protein sequence ID" value="ELT94648.1"/>
    <property type="molecule type" value="Genomic_DNA"/>
</dbReference>
<proteinExistence type="predicted"/>
<reference evidence="6" key="1">
    <citation type="submission" date="2012-12" db="EMBL/GenBank/DDBJ databases">
        <authorList>
            <person name="Hellsten U."/>
            <person name="Grimwood J."/>
            <person name="Chapman J.A."/>
            <person name="Shapiro H."/>
            <person name="Aerts A."/>
            <person name="Otillar R.P."/>
            <person name="Terry A.Y."/>
            <person name="Boore J.L."/>
            <person name="Simakov O."/>
            <person name="Marletaz F."/>
            <person name="Cho S.-J."/>
            <person name="Edsinger-Gonzales E."/>
            <person name="Havlak P."/>
            <person name="Kuo D.-H."/>
            <person name="Larsson T."/>
            <person name="Lv J."/>
            <person name="Arendt D."/>
            <person name="Savage R."/>
            <person name="Osoegawa K."/>
            <person name="de Jong P."/>
            <person name="Lindberg D.R."/>
            <person name="Seaver E.C."/>
            <person name="Weisblat D.A."/>
            <person name="Putnam N.H."/>
            <person name="Grigoriev I.V."/>
            <person name="Rokhsar D.S."/>
        </authorList>
    </citation>
    <scope>NUCLEOTIDE SEQUENCE</scope>
    <source>
        <strain evidence="6">I ESC-2004</strain>
    </source>
</reference>
<dbReference type="EnsemblMetazoa" id="CapteT207491">
    <property type="protein sequence ID" value="CapteP207491"/>
    <property type="gene ID" value="CapteG207491"/>
</dbReference>
<protein>
    <recommendedName>
        <fullName evidence="3">Reverse transcriptase domain-containing protein</fullName>
    </recommendedName>
</protein>
<reference evidence="4 6" key="2">
    <citation type="journal article" date="2013" name="Nature">
        <title>Insights into bilaterian evolution from three spiralian genomes.</title>
        <authorList>
            <person name="Simakov O."/>
            <person name="Marletaz F."/>
            <person name="Cho S.J."/>
            <person name="Edsinger-Gonzales E."/>
            <person name="Havlak P."/>
            <person name="Hellsten U."/>
            <person name="Kuo D.H."/>
            <person name="Larsson T."/>
            <person name="Lv J."/>
            <person name="Arendt D."/>
            <person name="Savage R."/>
            <person name="Osoegawa K."/>
            <person name="de Jong P."/>
            <person name="Grimwood J."/>
            <person name="Chapman J.A."/>
            <person name="Shapiro H."/>
            <person name="Aerts A."/>
            <person name="Otillar R.P."/>
            <person name="Terry A.Y."/>
            <person name="Boore J.L."/>
            <person name="Grigoriev I.V."/>
            <person name="Lindberg D.R."/>
            <person name="Seaver E.C."/>
            <person name="Weisblat D.A."/>
            <person name="Putnam N.H."/>
            <person name="Rokhsar D.S."/>
        </authorList>
    </citation>
    <scope>NUCLEOTIDE SEQUENCE</scope>
    <source>
        <strain evidence="4 6">I ESC-2004</strain>
    </source>
</reference>
<dbReference type="Proteomes" id="UP000014760">
    <property type="component" value="Unassembled WGS sequence"/>
</dbReference>
<feature type="domain" description="Reverse transcriptase" evidence="3">
    <location>
        <begin position="325"/>
        <end position="437"/>
    </location>
</feature>
<dbReference type="STRING" id="283909.R7TLC2"/>
<gene>
    <name evidence="4" type="ORF">CAPTEDRAFT_207491</name>
</gene>
<dbReference type="Pfam" id="PF00078">
    <property type="entry name" value="RVT_1"/>
    <property type="match status" value="1"/>
</dbReference>
<dbReference type="AlphaFoldDB" id="R7TLC2"/>